<proteinExistence type="predicted"/>
<reference evidence="2 3" key="2">
    <citation type="journal article" date="2010" name="J. Bacteriol.">
        <title>Complete genome sequence of Beijerinckia indica subsp. indica.</title>
        <authorList>
            <person name="Tamas I."/>
            <person name="Dedysh S.N."/>
            <person name="Liesack W."/>
            <person name="Stott M.B."/>
            <person name="Alam M."/>
            <person name="Murrell J.C."/>
            <person name="Dunfield P.F."/>
        </authorList>
    </citation>
    <scope>NUCLEOTIDE SEQUENCE [LARGE SCALE GENOMIC DNA]</scope>
    <source>
        <strain evidence="3">ATCC 9039 / DSM 1715 / NCIMB 8712</strain>
    </source>
</reference>
<evidence type="ECO:0000259" key="1">
    <source>
        <dbReference type="Pfam" id="PF02464"/>
    </source>
</evidence>
<keyword evidence="3" id="KW-1185">Reference proteome</keyword>
<feature type="domain" description="CinA C-terminal" evidence="1">
    <location>
        <begin position="14"/>
        <end position="164"/>
    </location>
</feature>
<dbReference type="AlphaFoldDB" id="B2IB63"/>
<dbReference type="KEGG" id="bid:Bind_1514"/>
<evidence type="ECO:0000313" key="3">
    <source>
        <dbReference type="Proteomes" id="UP000001695"/>
    </source>
</evidence>
<reference evidence="3" key="1">
    <citation type="submission" date="2008-03" db="EMBL/GenBank/DDBJ databases">
        <title>Complete sequence of chromosome of Beijerinckia indica subsp. indica ATCC 9039.</title>
        <authorList>
            <consortium name="US DOE Joint Genome Institute"/>
            <person name="Copeland A."/>
            <person name="Lucas S."/>
            <person name="Lapidus A."/>
            <person name="Glavina del Rio T."/>
            <person name="Dalin E."/>
            <person name="Tice H."/>
            <person name="Bruce D."/>
            <person name="Goodwin L."/>
            <person name="Pitluck S."/>
            <person name="LaButti K."/>
            <person name="Schmutz J."/>
            <person name="Larimer F."/>
            <person name="Land M."/>
            <person name="Hauser L."/>
            <person name="Kyrpides N."/>
            <person name="Mikhailova N."/>
            <person name="Dunfield P.F."/>
            <person name="Dedysh S.N."/>
            <person name="Liesack W."/>
            <person name="Saw J.H."/>
            <person name="Alam M."/>
            <person name="Chen Y."/>
            <person name="Murrell J.C."/>
            <person name="Richardson P."/>
        </authorList>
    </citation>
    <scope>NUCLEOTIDE SEQUENCE [LARGE SCALE GENOMIC DNA]</scope>
    <source>
        <strain evidence="3">ATCC 9039 / DSM 1715 / NCIMB 8712</strain>
    </source>
</reference>
<evidence type="ECO:0000313" key="2">
    <source>
        <dbReference type="EMBL" id="ACB95147.1"/>
    </source>
</evidence>
<dbReference type="NCBIfam" id="TIGR00199">
    <property type="entry name" value="PncC_domain"/>
    <property type="match status" value="1"/>
</dbReference>
<sequence length="167" mass="17001">MSLSPFPKALLTRAENLLALYRDQGLMLATAESCTGGLVAGLLTEIAGSSDVVERGFVTYSNAAKQECLGVPEAVITGFGAVSQKTARAMAEGALLHSKADVAVAVTGIAGPGGGSAAKPVGLVHFGCARKGRPTVTRVKRFGAISRDAIRFAAIGVALDLLFEAVA</sequence>
<name>B2IB63_BEII9</name>
<protein>
    <submittedName>
        <fullName evidence="2">CinA domain protein</fullName>
    </submittedName>
</protein>
<dbReference type="EMBL" id="CP001016">
    <property type="protein sequence ID" value="ACB95147.1"/>
    <property type="molecule type" value="Genomic_DNA"/>
</dbReference>
<dbReference type="OrthoDB" id="9801454at2"/>
<dbReference type="InterPro" id="IPR008136">
    <property type="entry name" value="CinA_C"/>
</dbReference>
<dbReference type="SUPFAM" id="SSF142433">
    <property type="entry name" value="CinA-like"/>
    <property type="match status" value="1"/>
</dbReference>
<organism evidence="2 3">
    <name type="scientific">Beijerinckia indica subsp. indica (strain ATCC 9039 / DSM 1715 / NCIMB 8712)</name>
    <dbReference type="NCBI Taxonomy" id="395963"/>
    <lineage>
        <taxon>Bacteria</taxon>
        <taxon>Pseudomonadati</taxon>
        <taxon>Pseudomonadota</taxon>
        <taxon>Alphaproteobacteria</taxon>
        <taxon>Hyphomicrobiales</taxon>
        <taxon>Beijerinckiaceae</taxon>
        <taxon>Beijerinckia</taxon>
    </lineage>
</organism>
<dbReference type="HOGENOM" id="CLU_030805_1_1_5"/>
<dbReference type="STRING" id="395963.Bind_1514"/>
<accession>B2IB63</accession>
<dbReference type="Proteomes" id="UP000001695">
    <property type="component" value="Chromosome"/>
</dbReference>
<dbReference type="Pfam" id="PF02464">
    <property type="entry name" value="CinA"/>
    <property type="match status" value="1"/>
</dbReference>
<dbReference type="eggNOG" id="COG1546">
    <property type="taxonomic scope" value="Bacteria"/>
</dbReference>
<dbReference type="Gene3D" id="3.90.950.20">
    <property type="entry name" value="CinA-like"/>
    <property type="match status" value="1"/>
</dbReference>
<dbReference type="RefSeq" id="WP_012384504.1">
    <property type="nucleotide sequence ID" value="NC_010581.1"/>
</dbReference>
<gene>
    <name evidence="2" type="ordered locus">Bind_1514</name>
</gene>
<dbReference type="InterPro" id="IPR036653">
    <property type="entry name" value="CinA-like_C"/>
</dbReference>